<evidence type="ECO:0000313" key="2">
    <source>
        <dbReference type="Proteomes" id="UP001225034"/>
    </source>
</evidence>
<sequence>MTILTEDELKVWAINKSKIVANTKIDIHGITSRILIENKSDFLALQERIQDKIMYYYYQYTHKGHYYVEDIEDAMRECQTILKDKVREKLVDHNRQIEQIDFNKPCSLMLYYIDNGYIVYNWESAYYLGKLPLKTANPGLFYEKQVQDSQSKN</sequence>
<evidence type="ECO:0000313" key="1">
    <source>
        <dbReference type="EMBL" id="MDQ0206367.1"/>
    </source>
</evidence>
<proteinExistence type="predicted"/>
<name>A0ABT9YGM8_9BACI</name>
<dbReference type="RefSeq" id="WP_306980713.1">
    <property type="nucleotide sequence ID" value="NZ_JAUSUA010000001.1"/>
</dbReference>
<dbReference type="EMBL" id="JAUSUA010000001">
    <property type="protein sequence ID" value="MDQ0206367.1"/>
    <property type="molecule type" value="Genomic_DNA"/>
</dbReference>
<gene>
    <name evidence="1" type="ORF">J2S05_001141</name>
</gene>
<organism evidence="1 2">
    <name type="scientific">Alkalicoccobacillus murimartini</name>
    <dbReference type="NCBI Taxonomy" id="171685"/>
    <lineage>
        <taxon>Bacteria</taxon>
        <taxon>Bacillati</taxon>
        <taxon>Bacillota</taxon>
        <taxon>Bacilli</taxon>
        <taxon>Bacillales</taxon>
        <taxon>Bacillaceae</taxon>
        <taxon>Alkalicoccobacillus</taxon>
    </lineage>
</organism>
<keyword evidence="2" id="KW-1185">Reference proteome</keyword>
<accession>A0ABT9YGM8</accession>
<dbReference type="Proteomes" id="UP001225034">
    <property type="component" value="Unassembled WGS sequence"/>
</dbReference>
<evidence type="ECO:0008006" key="3">
    <source>
        <dbReference type="Google" id="ProtNLM"/>
    </source>
</evidence>
<reference evidence="1 2" key="1">
    <citation type="submission" date="2023-07" db="EMBL/GenBank/DDBJ databases">
        <title>Genomic Encyclopedia of Type Strains, Phase IV (KMG-IV): sequencing the most valuable type-strain genomes for metagenomic binning, comparative biology and taxonomic classification.</title>
        <authorList>
            <person name="Goeker M."/>
        </authorList>
    </citation>
    <scope>NUCLEOTIDE SEQUENCE [LARGE SCALE GENOMIC DNA]</scope>
    <source>
        <strain evidence="1 2">DSM 19154</strain>
    </source>
</reference>
<protein>
    <recommendedName>
        <fullName evidence="3">Phage protein</fullName>
    </recommendedName>
</protein>
<comment type="caution">
    <text evidence="1">The sequence shown here is derived from an EMBL/GenBank/DDBJ whole genome shotgun (WGS) entry which is preliminary data.</text>
</comment>